<dbReference type="EMBL" id="CAJNOC010002581">
    <property type="protein sequence ID" value="CAF0941267.1"/>
    <property type="molecule type" value="Genomic_DNA"/>
</dbReference>
<dbReference type="CDD" id="cd00086">
    <property type="entry name" value="homeodomain"/>
    <property type="match status" value="1"/>
</dbReference>
<keyword evidence="5" id="KW-1185">Reference proteome</keyword>
<proteinExistence type="predicted"/>
<evidence type="ECO:0000259" key="3">
    <source>
        <dbReference type="PROSITE" id="PS50071"/>
    </source>
</evidence>
<feature type="domain" description="Homeobox" evidence="3">
    <location>
        <begin position="115"/>
        <end position="162"/>
    </location>
</feature>
<keyword evidence="1 2" id="KW-0371">Homeobox</keyword>
<dbReference type="InterPro" id="IPR009057">
    <property type="entry name" value="Homeodomain-like_sf"/>
</dbReference>
<dbReference type="SUPFAM" id="SSF46689">
    <property type="entry name" value="Homeodomain-like"/>
    <property type="match status" value="1"/>
</dbReference>
<feature type="DNA-binding region" description="Homeobox" evidence="1">
    <location>
        <begin position="117"/>
        <end position="163"/>
    </location>
</feature>
<name>A0A814CF60_9BILA</name>
<evidence type="ECO:0000313" key="4">
    <source>
        <dbReference type="EMBL" id="CAF0941267.1"/>
    </source>
</evidence>
<comment type="subcellular location">
    <subcellularLocation>
        <location evidence="1 2">Nucleus</location>
    </subcellularLocation>
</comment>
<comment type="caution">
    <text evidence="4">The sequence shown here is derived from an EMBL/GenBank/DDBJ whole genome shotgun (WGS) entry which is preliminary data.</text>
</comment>
<dbReference type="PROSITE" id="PS50071">
    <property type="entry name" value="HOMEOBOX_2"/>
    <property type="match status" value="1"/>
</dbReference>
<protein>
    <recommendedName>
        <fullName evidence="3">Homeobox domain-containing protein</fullName>
    </recommendedName>
</protein>
<dbReference type="Pfam" id="PF00046">
    <property type="entry name" value="Homeodomain"/>
    <property type="match status" value="1"/>
</dbReference>
<dbReference type="GO" id="GO:0003677">
    <property type="term" value="F:DNA binding"/>
    <property type="evidence" value="ECO:0007669"/>
    <property type="project" value="UniProtKB-UniRule"/>
</dbReference>
<reference evidence="4" key="1">
    <citation type="submission" date="2021-02" db="EMBL/GenBank/DDBJ databases">
        <authorList>
            <person name="Nowell W R."/>
        </authorList>
    </citation>
    <scope>NUCLEOTIDE SEQUENCE</scope>
    <source>
        <strain evidence="4">Ploen Becks lab</strain>
    </source>
</reference>
<dbReference type="Gene3D" id="1.10.10.60">
    <property type="entry name" value="Homeodomain-like"/>
    <property type="match status" value="1"/>
</dbReference>
<evidence type="ECO:0000256" key="2">
    <source>
        <dbReference type="RuleBase" id="RU000682"/>
    </source>
</evidence>
<keyword evidence="1 2" id="KW-0539">Nucleus</keyword>
<accession>A0A814CF60</accession>
<dbReference type="OrthoDB" id="10341172at2759"/>
<evidence type="ECO:0000313" key="5">
    <source>
        <dbReference type="Proteomes" id="UP000663879"/>
    </source>
</evidence>
<dbReference type="AlphaFoldDB" id="A0A814CF60"/>
<evidence type="ECO:0000256" key="1">
    <source>
        <dbReference type="PROSITE-ProRule" id="PRU00108"/>
    </source>
</evidence>
<organism evidence="4 5">
    <name type="scientific">Brachionus calyciflorus</name>
    <dbReference type="NCBI Taxonomy" id="104777"/>
    <lineage>
        <taxon>Eukaryota</taxon>
        <taxon>Metazoa</taxon>
        <taxon>Spiralia</taxon>
        <taxon>Gnathifera</taxon>
        <taxon>Rotifera</taxon>
        <taxon>Eurotatoria</taxon>
        <taxon>Monogononta</taxon>
        <taxon>Pseudotrocha</taxon>
        <taxon>Ploima</taxon>
        <taxon>Brachionidae</taxon>
        <taxon>Brachionus</taxon>
    </lineage>
</organism>
<gene>
    <name evidence="4" type="ORF">OXX778_LOCUS13441</name>
</gene>
<dbReference type="SMART" id="SM00389">
    <property type="entry name" value="HOX"/>
    <property type="match status" value="1"/>
</dbReference>
<sequence length="179" mass="21065">MDRVVGNKKKRVKRLSSSSQIQYYPSAFITKPCDQLFGPTPFDYSILHFTDTGHKDKSFNNSLSNESQSDDLNPIENSFNCVCAPVDHQETLKNEGSITTEKFEYIPTPKWNKIQNAILEELFKKSRYPKPNELKILAQRFHVMDSDIEEWFRKRRGRDRKTKRKNEVLKTLIDNYLDK</sequence>
<dbReference type="GO" id="GO:0005634">
    <property type="term" value="C:nucleus"/>
    <property type="evidence" value="ECO:0007669"/>
    <property type="project" value="UniProtKB-SubCell"/>
</dbReference>
<keyword evidence="1 2" id="KW-0238">DNA-binding</keyword>
<dbReference type="Proteomes" id="UP000663879">
    <property type="component" value="Unassembled WGS sequence"/>
</dbReference>
<dbReference type="InterPro" id="IPR001356">
    <property type="entry name" value="HD"/>
</dbReference>